<dbReference type="HOGENOM" id="CLU_1042731_0_0_1"/>
<keyword evidence="1" id="KW-0346">Stress response</keyword>
<dbReference type="PANTHER" id="PTHR11527">
    <property type="entry name" value="HEAT-SHOCK PROTEIN 20 FAMILY MEMBER"/>
    <property type="match status" value="1"/>
</dbReference>
<proteinExistence type="inferred from homology"/>
<accession>A0A0D0A7H0</accession>
<reference evidence="7" key="2">
    <citation type="submission" date="2015-01" db="EMBL/GenBank/DDBJ databases">
        <title>Evolutionary Origins and Diversification of the Mycorrhizal Mutualists.</title>
        <authorList>
            <consortium name="DOE Joint Genome Institute"/>
            <consortium name="Mycorrhizal Genomics Consortium"/>
            <person name="Kohler A."/>
            <person name="Kuo A."/>
            <person name="Nagy L.G."/>
            <person name="Floudas D."/>
            <person name="Copeland A."/>
            <person name="Barry K.W."/>
            <person name="Cichocki N."/>
            <person name="Veneault-Fourrey C."/>
            <person name="LaButti K."/>
            <person name="Lindquist E.A."/>
            <person name="Lipzen A."/>
            <person name="Lundell T."/>
            <person name="Morin E."/>
            <person name="Murat C."/>
            <person name="Riley R."/>
            <person name="Ohm R."/>
            <person name="Sun H."/>
            <person name="Tunlid A."/>
            <person name="Henrissat B."/>
            <person name="Grigoriev I.V."/>
            <person name="Hibbett D.S."/>
            <person name="Martin F."/>
        </authorList>
    </citation>
    <scope>NUCLEOTIDE SEQUENCE [LARGE SCALE GENOMIC DNA]</scope>
    <source>
        <strain evidence="7">UH-Slu-Lm8-n1</strain>
    </source>
</reference>
<comment type="similarity">
    <text evidence="2 3">Belongs to the small heat shock protein (HSP20) family.</text>
</comment>
<dbReference type="Pfam" id="PF00011">
    <property type="entry name" value="HSP20"/>
    <property type="match status" value="1"/>
</dbReference>
<dbReference type="InParanoid" id="A0A0D0A7H0"/>
<evidence type="ECO:0000313" key="7">
    <source>
        <dbReference type="Proteomes" id="UP000054485"/>
    </source>
</evidence>
<evidence type="ECO:0000256" key="2">
    <source>
        <dbReference type="PROSITE-ProRule" id="PRU00285"/>
    </source>
</evidence>
<keyword evidence="7" id="KW-1185">Reference proteome</keyword>
<evidence type="ECO:0000256" key="4">
    <source>
        <dbReference type="SAM" id="MobiDB-lite"/>
    </source>
</evidence>
<feature type="domain" description="SHSP" evidence="5">
    <location>
        <begin position="152"/>
        <end position="267"/>
    </location>
</feature>
<reference evidence="6 7" key="1">
    <citation type="submission" date="2014-04" db="EMBL/GenBank/DDBJ databases">
        <authorList>
            <consortium name="DOE Joint Genome Institute"/>
            <person name="Kuo A."/>
            <person name="Ruytinx J."/>
            <person name="Rineau F."/>
            <person name="Colpaert J."/>
            <person name="Kohler A."/>
            <person name="Nagy L.G."/>
            <person name="Floudas D."/>
            <person name="Copeland A."/>
            <person name="Barry K.W."/>
            <person name="Cichocki N."/>
            <person name="Veneault-Fourrey C."/>
            <person name="LaButti K."/>
            <person name="Lindquist E.A."/>
            <person name="Lipzen A."/>
            <person name="Lundell T."/>
            <person name="Morin E."/>
            <person name="Murat C."/>
            <person name="Sun H."/>
            <person name="Tunlid A."/>
            <person name="Henrissat B."/>
            <person name="Grigoriev I.V."/>
            <person name="Hibbett D.S."/>
            <person name="Martin F."/>
            <person name="Nordberg H.P."/>
            <person name="Cantor M.N."/>
            <person name="Hua S.X."/>
        </authorList>
    </citation>
    <scope>NUCLEOTIDE SEQUENCE [LARGE SCALE GENOMIC DNA]</scope>
    <source>
        <strain evidence="6 7">UH-Slu-Lm8-n1</strain>
    </source>
</reference>
<name>A0A0D0A7H0_9AGAM</name>
<dbReference type="STRING" id="930992.A0A0D0A7H0"/>
<evidence type="ECO:0000313" key="6">
    <source>
        <dbReference type="EMBL" id="KIK46025.1"/>
    </source>
</evidence>
<dbReference type="InterPro" id="IPR031107">
    <property type="entry name" value="Small_HSP"/>
</dbReference>
<dbReference type="Gene3D" id="2.60.40.790">
    <property type="match status" value="1"/>
</dbReference>
<dbReference type="CDD" id="cd06464">
    <property type="entry name" value="ACD_sHsps-like"/>
    <property type="match status" value="1"/>
</dbReference>
<organism evidence="6 7">
    <name type="scientific">Suillus luteus UH-Slu-Lm8-n1</name>
    <dbReference type="NCBI Taxonomy" id="930992"/>
    <lineage>
        <taxon>Eukaryota</taxon>
        <taxon>Fungi</taxon>
        <taxon>Dikarya</taxon>
        <taxon>Basidiomycota</taxon>
        <taxon>Agaricomycotina</taxon>
        <taxon>Agaricomycetes</taxon>
        <taxon>Agaricomycetidae</taxon>
        <taxon>Boletales</taxon>
        <taxon>Suillineae</taxon>
        <taxon>Suillaceae</taxon>
        <taxon>Suillus</taxon>
    </lineage>
</organism>
<dbReference type="PROSITE" id="PS01031">
    <property type="entry name" value="SHSP"/>
    <property type="match status" value="1"/>
</dbReference>
<evidence type="ECO:0000256" key="1">
    <source>
        <dbReference type="ARBA" id="ARBA00023016"/>
    </source>
</evidence>
<evidence type="ECO:0000259" key="5">
    <source>
        <dbReference type="PROSITE" id="PS01031"/>
    </source>
</evidence>
<dbReference type="AlphaFoldDB" id="A0A0D0A7H0"/>
<sequence>MWWSSTPGLPVMPRPPSHSRMSPTGEPKLKSDSSRLLDAPFGGCGGAPGAVLILCHRSAQHPIIRKSYLTRHADQHRHFAEGGIHIKSAKSDRRYKSFATVYMTATTTTHLKLSHSRNTNEQFQALDRALARRYVFRLLHEQRLRRTQDQPQGDVIFRPRVEICDDPSSSRITATLELPGMKADDVRVTLERDNLLAISGERMSKAPFDQSASVTFPVREIKYGKFLRTLDVPSGTMMSTISAAMSDGMLLVSWPRFPPGATARSPQ</sequence>
<dbReference type="EMBL" id="KN835164">
    <property type="protein sequence ID" value="KIK46025.1"/>
    <property type="molecule type" value="Genomic_DNA"/>
</dbReference>
<dbReference type="InterPro" id="IPR002068">
    <property type="entry name" value="A-crystallin/Hsp20_dom"/>
</dbReference>
<evidence type="ECO:0000256" key="3">
    <source>
        <dbReference type="RuleBase" id="RU003616"/>
    </source>
</evidence>
<dbReference type="OrthoDB" id="1431247at2759"/>
<gene>
    <name evidence="6" type="ORF">CY34DRAFT_800897</name>
</gene>
<protein>
    <recommendedName>
        <fullName evidence="5">SHSP domain-containing protein</fullName>
    </recommendedName>
</protein>
<dbReference type="Proteomes" id="UP000054485">
    <property type="component" value="Unassembled WGS sequence"/>
</dbReference>
<dbReference type="SUPFAM" id="SSF49764">
    <property type="entry name" value="HSP20-like chaperones"/>
    <property type="match status" value="1"/>
</dbReference>
<feature type="region of interest" description="Disordered" evidence="4">
    <location>
        <begin position="1"/>
        <end position="33"/>
    </location>
</feature>
<dbReference type="InterPro" id="IPR008978">
    <property type="entry name" value="HSP20-like_chaperone"/>
</dbReference>